<dbReference type="InterPro" id="IPR015943">
    <property type="entry name" value="WD40/YVTN_repeat-like_dom_sf"/>
</dbReference>
<reference evidence="1" key="1">
    <citation type="submission" date="2018-05" db="EMBL/GenBank/DDBJ databases">
        <authorList>
            <person name="Lanie J.A."/>
            <person name="Ng W.-L."/>
            <person name="Kazmierczak K.M."/>
            <person name="Andrzejewski T.M."/>
            <person name="Davidsen T.M."/>
            <person name="Wayne K.J."/>
            <person name="Tettelin H."/>
            <person name="Glass J.I."/>
            <person name="Rusch D."/>
            <person name="Podicherti R."/>
            <person name="Tsui H.-C.T."/>
            <person name="Winkler M.E."/>
        </authorList>
    </citation>
    <scope>NUCLEOTIDE SEQUENCE</scope>
</reference>
<dbReference type="EMBL" id="UINC01106336">
    <property type="protein sequence ID" value="SVC70928.1"/>
    <property type="molecule type" value="Genomic_DNA"/>
</dbReference>
<dbReference type="Gene3D" id="2.130.10.10">
    <property type="entry name" value="YVTN repeat-like/Quinoprotein amine dehydrogenase"/>
    <property type="match status" value="1"/>
</dbReference>
<organism evidence="1">
    <name type="scientific">marine metagenome</name>
    <dbReference type="NCBI Taxonomy" id="408172"/>
    <lineage>
        <taxon>unclassified sequences</taxon>
        <taxon>metagenomes</taxon>
        <taxon>ecological metagenomes</taxon>
    </lineage>
</organism>
<proteinExistence type="predicted"/>
<evidence type="ECO:0000313" key="1">
    <source>
        <dbReference type="EMBL" id="SVC70928.1"/>
    </source>
</evidence>
<accession>A0A382PDY1</accession>
<dbReference type="Pfam" id="PF08309">
    <property type="entry name" value="LVIVD"/>
    <property type="match status" value="1"/>
</dbReference>
<sequence length="121" mass="12492">RGIEVVPGDADRPTLIVGAGGGDVQVYDVSSPESPSKIATFETPGRATRLSVDAGHAYVADSDSGVQVVALTNPSAPALVGMFSTPRPARDVSADGALVLVVVGDSEREGDDRHILILQRQ</sequence>
<dbReference type="AlphaFoldDB" id="A0A382PDY1"/>
<feature type="non-terminal residue" evidence="1">
    <location>
        <position position="1"/>
    </location>
</feature>
<protein>
    <submittedName>
        <fullName evidence="1">Uncharacterized protein</fullName>
    </submittedName>
</protein>
<gene>
    <name evidence="1" type="ORF">METZ01_LOCUS323782</name>
</gene>
<dbReference type="SUPFAM" id="SSF75011">
    <property type="entry name" value="3-carboxy-cis,cis-mucoante lactonizing enzyme"/>
    <property type="match status" value="1"/>
</dbReference>
<dbReference type="InterPro" id="IPR013211">
    <property type="entry name" value="LVIVD"/>
</dbReference>
<name>A0A382PDY1_9ZZZZ</name>